<reference evidence="12" key="2">
    <citation type="submission" date="2021-02" db="EMBL/GenBank/DDBJ databases">
        <authorList>
            <person name="Kimball J.A."/>
            <person name="Haas M.W."/>
            <person name="Macchietto M."/>
            <person name="Kono T."/>
            <person name="Duquette J."/>
            <person name="Shao M."/>
        </authorList>
    </citation>
    <scope>NUCLEOTIDE SEQUENCE</scope>
    <source>
        <tissue evidence="12">Fresh leaf tissue</tissue>
    </source>
</reference>
<dbReference type="PROSITE" id="PS00108">
    <property type="entry name" value="PROTEIN_KINASE_ST"/>
    <property type="match status" value="1"/>
</dbReference>
<evidence type="ECO:0000256" key="7">
    <source>
        <dbReference type="ARBA" id="ARBA00022777"/>
    </source>
</evidence>
<feature type="compositionally biased region" description="Basic and acidic residues" evidence="10">
    <location>
        <begin position="711"/>
        <end position="721"/>
    </location>
</feature>
<dbReference type="GO" id="GO:0008353">
    <property type="term" value="F:RNA polymerase II CTD heptapeptide repeat kinase activity"/>
    <property type="evidence" value="ECO:0007669"/>
    <property type="project" value="UniProtKB-EC"/>
</dbReference>
<keyword evidence="7" id="KW-0418">Kinase</keyword>
<dbReference type="PANTHER" id="PTHR24056:SF506">
    <property type="entry name" value="OS08G0112500 PROTEIN"/>
    <property type="match status" value="1"/>
</dbReference>
<sequence>MGCVGSKQFHGANLHGHAKPARHPSSSHSLRRLVSYDSPKRREEEPEAATASDAARTAILDQPLPDDEENQAPAAELVPDAVETTGANAALDVEEQGLVSRNQGDPKQSLLVDVPNGVDLEHLAAGWPRWLTEVAAEAVRGWLPRKSESFEKLDKIGQGTYSSVYKARDLENGKVVALKKVRFANMDPESVRFMAREIHILRRLDHPHVVKLEGLVTSHMSSSLYLIFEYMEHDLAGLAATPGIKFTEPQVKCYMQQLLSGLDHCHSRGVLHRDIKGANLLLDNNGILKIADFGLATFFNPNQKQLLTSRVVTLWYRPPELLLGATSYGAAVDLWSAGCILAELLSGRPIMPGRTEVEQLQKIFKLCGSPSEEFWTNFKLSRATIFKPQHPYRRCVSDVYKDFPSSALSLLDLLLAVEPASRGTAASALESEFFTAKPYSCDPSSLPKYPPSKEYDAKIRDEEARRKRMVGLKGQGNETGRRKQHQAPNENGDLQAVIVAPNLLLSVALQQRRAQANRKGNSHKFTPVNYGITGFRIDPPARVVENGFPQRVPLLHAGRSSSTLGRSNGTDQKTQRFYTSKISSLSSAGPRGSATATQSSNLGDGAKRPHLREQRSSSRYSRLTAVDPSGRSEWAQQSQERPSSSHRKDGGVANKEPTVVQVNGSKNRIHYSHSGPLMPHGGNMEEILKDHERQIQQAVRRARMGKARGRRYVERPQSEAT</sequence>
<evidence type="ECO:0000256" key="4">
    <source>
        <dbReference type="ARBA" id="ARBA00022553"/>
    </source>
</evidence>
<feature type="region of interest" description="Disordered" evidence="10">
    <location>
        <begin position="470"/>
        <end position="489"/>
    </location>
</feature>
<evidence type="ECO:0000256" key="9">
    <source>
        <dbReference type="PROSITE-ProRule" id="PRU10141"/>
    </source>
</evidence>
<evidence type="ECO:0000256" key="1">
    <source>
        <dbReference type="ARBA" id="ARBA00006485"/>
    </source>
</evidence>
<feature type="region of interest" description="Disordered" evidence="10">
    <location>
        <begin position="556"/>
        <end position="575"/>
    </location>
</feature>
<keyword evidence="5" id="KW-0808">Transferase</keyword>
<dbReference type="PROSITE" id="PS00107">
    <property type="entry name" value="PROTEIN_KINASE_ATP"/>
    <property type="match status" value="1"/>
</dbReference>
<keyword evidence="4" id="KW-0597">Phosphoprotein</keyword>
<feature type="compositionally biased region" description="Basic residues" evidence="10">
    <location>
        <begin position="700"/>
        <end position="710"/>
    </location>
</feature>
<feature type="compositionally biased region" description="Low complexity" evidence="10">
    <location>
        <begin position="48"/>
        <end position="58"/>
    </location>
</feature>
<feature type="binding site" evidence="9">
    <location>
        <position position="179"/>
    </location>
    <ligand>
        <name>ATP</name>
        <dbReference type="ChEBI" id="CHEBI:30616"/>
    </ligand>
</feature>
<evidence type="ECO:0000256" key="6">
    <source>
        <dbReference type="ARBA" id="ARBA00022741"/>
    </source>
</evidence>
<evidence type="ECO:0000256" key="10">
    <source>
        <dbReference type="SAM" id="MobiDB-lite"/>
    </source>
</evidence>
<feature type="compositionally biased region" description="Basic and acidic residues" evidence="10">
    <location>
        <begin position="605"/>
        <end position="616"/>
    </location>
</feature>
<dbReference type="GO" id="GO:0005524">
    <property type="term" value="F:ATP binding"/>
    <property type="evidence" value="ECO:0007669"/>
    <property type="project" value="UniProtKB-UniRule"/>
</dbReference>
<keyword evidence="3" id="KW-0723">Serine/threonine-protein kinase</keyword>
<dbReference type="FunFam" id="3.30.200.20:FF:000021">
    <property type="entry name" value="probable serine/threonine-protein kinase At1g54610"/>
    <property type="match status" value="1"/>
</dbReference>
<evidence type="ECO:0000259" key="11">
    <source>
        <dbReference type="PROSITE" id="PS50011"/>
    </source>
</evidence>
<protein>
    <recommendedName>
        <fullName evidence="2">[RNA-polymerase]-subunit kinase</fullName>
        <ecNumber evidence="2">2.7.11.23</ecNumber>
    </recommendedName>
</protein>
<gene>
    <name evidence="12" type="ORF">GUJ93_ZPchr0004g40236</name>
</gene>
<evidence type="ECO:0000256" key="3">
    <source>
        <dbReference type="ARBA" id="ARBA00022527"/>
    </source>
</evidence>
<name>A0A8J5SQ66_ZIZPA</name>
<dbReference type="InterPro" id="IPR000719">
    <property type="entry name" value="Prot_kinase_dom"/>
</dbReference>
<dbReference type="CDD" id="cd07840">
    <property type="entry name" value="STKc_CDK9_like"/>
    <property type="match status" value="1"/>
</dbReference>
<evidence type="ECO:0000256" key="5">
    <source>
        <dbReference type="ARBA" id="ARBA00022679"/>
    </source>
</evidence>
<evidence type="ECO:0000313" key="13">
    <source>
        <dbReference type="Proteomes" id="UP000729402"/>
    </source>
</evidence>
<dbReference type="InterPro" id="IPR008271">
    <property type="entry name" value="Ser/Thr_kinase_AS"/>
</dbReference>
<keyword evidence="13" id="KW-1185">Reference proteome</keyword>
<proteinExistence type="inferred from homology"/>
<feature type="compositionally biased region" description="Low complexity" evidence="10">
    <location>
        <begin position="23"/>
        <end position="35"/>
    </location>
</feature>
<evidence type="ECO:0000256" key="8">
    <source>
        <dbReference type="ARBA" id="ARBA00022840"/>
    </source>
</evidence>
<dbReference type="PROSITE" id="PS50011">
    <property type="entry name" value="PROTEIN_KINASE_DOM"/>
    <property type="match status" value="1"/>
</dbReference>
<dbReference type="PANTHER" id="PTHR24056">
    <property type="entry name" value="CELL DIVISION PROTEIN KINASE"/>
    <property type="match status" value="1"/>
</dbReference>
<keyword evidence="6 9" id="KW-0547">Nucleotide-binding</keyword>
<reference evidence="12" key="1">
    <citation type="journal article" date="2021" name="bioRxiv">
        <title>Whole Genome Assembly and Annotation of Northern Wild Rice, Zizania palustris L., Supports a Whole Genome Duplication in the Zizania Genus.</title>
        <authorList>
            <person name="Haas M."/>
            <person name="Kono T."/>
            <person name="Macchietto M."/>
            <person name="Millas R."/>
            <person name="McGilp L."/>
            <person name="Shao M."/>
            <person name="Duquette J."/>
            <person name="Hirsch C.N."/>
            <person name="Kimball J."/>
        </authorList>
    </citation>
    <scope>NUCLEOTIDE SEQUENCE</scope>
    <source>
        <tissue evidence="12">Fresh leaf tissue</tissue>
    </source>
</reference>
<feature type="compositionally biased region" description="Polar residues" evidence="10">
    <location>
        <begin position="559"/>
        <end position="575"/>
    </location>
</feature>
<evidence type="ECO:0000313" key="12">
    <source>
        <dbReference type="EMBL" id="KAG8066863.1"/>
    </source>
</evidence>
<evidence type="ECO:0000256" key="2">
    <source>
        <dbReference type="ARBA" id="ARBA00012409"/>
    </source>
</evidence>
<dbReference type="GO" id="GO:0000307">
    <property type="term" value="C:cyclin-dependent protein kinase holoenzyme complex"/>
    <property type="evidence" value="ECO:0007669"/>
    <property type="project" value="TreeGrafter"/>
</dbReference>
<feature type="region of interest" description="Disordered" evidence="10">
    <location>
        <begin position="582"/>
        <end position="657"/>
    </location>
</feature>
<dbReference type="Pfam" id="PF00069">
    <property type="entry name" value="Pkinase"/>
    <property type="match status" value="1"/>
</dbReference>
<comment type="caution">
    <text evidence="12">The sequence shown here is derived from an EMBL/GenBank/DDBJ whole genome shotgun (WGS) entry which is preliminary data.</text>
</comment>
<dbReference type="InterPro" id="IPR017441">
    <property type="entry name" value="Protein_kinase_ATP_BS"/>
</dbReference>
<dbReference type="AlphaFoldDB" id="A0A8J5SQ66"/>
<dbReference type="SMART" id="SM00220">
    <property type="entry name" value="S_TKc"/>
    <property type="match status" value="1"/>
</dbReference>
<feature type="region of interest" description="Disordered" evidence="10">
    <location>
        <begin position="1"/>
        <end position="69"/>
    </location>
</feature>
<feature type="domain" description="Protein kinase" evidence="11">
    <location>
        <begin position="150"/>
        <end position="434"/>
    </location>
</feature>
<comment type="similarity">
    <text evidence="1">Belongs to the protein kinase superfamily. CMGC Ser/Thr protein kinase family. CDC2/CDKX subfamily.</text>
</comment>
<organism evidence="12 13">
    <name type="scientific">Zizania palustris</name>
    <name type="common">Northern wild rice</name>
    <dbReference type="NCBI Taxonomy" id="103762"/>
    <lineage>
        <taxon>Eukaryota</taxon>
        <taxon>Viridiplantae</taxon>
        <taxon>Streptophyta</taxon>
        <taxon>Embryophyta</taxon>
        <taxon>Tracheophyta</taxon>
        <taxon>Spermatophyta</taxon>
        <taxon>Magnoliopsida</taxon>
        <taxon>Liliopsida</taxon>
        <taxon>Poales</taxon>
        <taxon>Poaceae</taxon>
        <taxon>BOP clade</taxon>
        <taxon>Oryzoideae</taxon>
        <taxon>Oryzeae</taxon>
        <taxon>Zizaniinae</taxon>
        <taxon>Zizania</taxon>
    </lineage>
</organism>
<dbReference type="GO" id="GO:0005634">
    <property type="term" value="C:nucleus"/>
    <property type="evidence" value="ECO:0007669"/>
    <property type="project" value="TreeGrafter"/>
</dbReference>
<dbReference type="InterPro" id="IPR050108">
    <property type="entry name" value="CDK"/>
</dbReference>
<keyword evidence="8 9" id="KW-0067">ATP-binding</keyword>
<dbReference type="EMBL" id="JAAALK010000285">
    <property type="protein sequence ID" value="KAG8066863.1"/>
    <property type="molecule type" value="Genomic_DNA"/>
</dbReference>
<accession>A0A8J5SQ66</accession>
<dbReference type="FunFam" id="1.10.510.10:FF:000043">
    <property type="entry name" value="probable serine/threonine-protein kinase At1g54610"/>
    <property type="match status" value="1"/>
</dbReference>
<dbReference type="GO" id="GO:0032968">
    <property type="term" value="P:positive regulation of transcription elongation by RNA polymerase II"/>
    <property type="evidence" value="ECO:0007669"/>
    <property type="project" value="TreeGrafter"/>
</dbReference>
<dbReference type="Proteomes" id="UP000729402">
    <property type="component" value="Unassembled WGS sequence"/>
</dbReference>
<dbReference type="OrthoDB" id="779276at2759"/>
<dbReference type="EC" id="2.7.11.23" evidence="2"/>
<feature type="region of interest" description="Disordered" evidence="10">
    <location>
        <begin position="697"/>
        <end position="721"/>
    </location>
</feature>